<dbReference type="AlphaFoldDB" id="A0ABD5PW52"/>
<evidence type="ECO:0000313" key="2">
    <source>
        <dbReference type="Proteomes" id="UP001595945"/>
    </source>
</evidence>
<dbReference type="GeneID" id="73046311"/>
<accession>A0ABD5PW52</accession>
<evidence type="ECO:0000313" key="1">
    <source>
        <dbReference type="EMBL" id="MFC4822648.1"/>
    </source>
</evidence>
<keyword evidence="2" id="KW-1185">Reference proteome</keyword>
<dbReference type="Proteomes" id="UP001595945">
    <property type="component" value="Unassembled WGS sequence"/>
</dbReference>
<comment type="caution">
    <text evidence="1">The sequence shown here is derived from an EMBL/GenBank/DDBJ whole genome shotgun (WGS) entry which is preliminary data.</text>
</comment>
<reference evidence="1 2" key="1">
    <citation type="journal article" date="2019" name="Int. J. Syst. Evol. Microbiol.">
        <title>The Global Catalogue of Microorganisms (GCM) 10K type strain sequencing project: providing services to taxonomists for standard genome sequencing and annotation.</title>
        <authorList>
            <consortium name="The Broad Institute Genomics Platform"/>
            <consortium name="The Broad Institute Genome Sequencing Center for Infectious Disease"/>
            <person name="Wu L."/>
            <person name="Ma J."/>
        </authorList>
    </citation>
    <scope>NUCLEOTIDE SEQUENCE [LARGE SCALE GENOMIC DNA]</scope>
    <source>
        <strain evidence="1 2">XZYJ18</strain>
    </source>
</reference>
<dbReference type="RefSeq" id="WP_254267826.1">
    <property type="nucleotide sequence ID" value="NZ_CP100400.1"/>
</dbReference>
<name>A0ABD5PW52_9EURY</name>
<sequence>MTEVREDVVAELDHESEVMTLREFVRVIETHHANEGRGVPRELVEEYADAVRYDVDLDSLDDRTTDSDEWREGGRFYDLGEGRISIYPRDWHETMASTDDIRDVVEIIQREVTAAEGDMWEAVSEERGVPEEKVFHVGEVVAGIDRDDARDRIKELRKNGEIEEFASQHRNPTIKLA</sequence>
<gene>
    <name evidence="1" type="ORF">ACFO9K_00085</name>
</gene>
<dbReference type="EMBL" id="JBHSHT010000001">
    <property type="protein sequence ID" value="MFC4822648.1"/>
    <property type="molecule type" value="Genomic_DNA"/>
</dbReference>
<proteinExistence type="predicted"/>
<organism evidence="1 2">
    <name type="scientific">Halorussus aquaticus</name>
    <dbReference type="NCBI Taxonomy" id="2953748"/>
    <lineage>
        <taxon>Archaea</taxon>
        <taxon>Methanobacteriati</taxon>
        <taxon>Methanobacteriota</taxon>
        <taxon>Stenosarchaea group</taxon>
        <taxon>Halobacteria</taxon>
        <taxon>Halobacteriales</taxon>
        <taxon>Haladaptataceae</taxon>
        <taxon>Halorussus</taxon>
    </lineage>
</organism>
<protein>
    <submittedName>
        <fullName evidence="1">Uncharacterized protein</fullName>
    </submittedName>
</protein>